<reference evidence="2" key="1">
    <citation type="submission" date="2018-05" db="EMBL/GenBank/DDBJ databases">
        <authorList>
            <person name="Lanie J.A."/>
            <person name="Ng W.-L."/>
            <person name="Kazmierczak K.M."/>
            <person name="Andrzejewski T.M."/>
            <person name="Davidsen T.M."/>
            <person name="Wayne K.J."/>
            <person name="Tettelin H."/>
            <person name="Glass J.I."/>
            <person name="Rusch D."/>
            <person name="Podicherti R."/>
            <person name="Tsui H.-C.T."/>
            <person name="Winkler M.E."/>
        </authorList>
    </citation>
    <scope>NUCLEOTIDE SEQUENCE</scope>
</reference>
<organism evidence="2">
    <name type="scientific">marine metagenome</name>
    <dbReference type="NCBI Taxonomy" id="408172"/>
    <lineage>
        <taxon>unclassified sequences</taxon>
        <taxon>metagenomes</taxon>
        <taxon>ecological metagenomes</taxon>
    </lineage>
</organism>
<dbReference type="AlphaFoldDB" id="A0A383D517"/>
<evidence type="ECO:0000313" key="2">
    <source>
        <dbReference type="EMBL" id="SVE39491.1"/>
    </source>
</evidence>
<protein>
    <submittedName>
        <fullName evidence="2">Uncharacterized protein</fullName>
    </submittedName>
</protein>
<sequence>MPKKKRAKYDGGSSVKFSTNVPSVGKLNLQFDPRGSNYSADIGAPTTRLGVRGSLTNPEPFESVHASTKIGETEFK</sequence>
<accession>A0A383D517</accession>
<feature type="region of interest" description="Disordered" evidence="1">
    <location>
        <begin position="49"/>
        <end position="76"/>
    </location>
</feature>
<evidence type="ECO:0000256" key="1">
    <source>
        <dbReference type="SAM" id="MobiDB-lite"/>
    </source>
</evidence>
<gene>
    <name evidence="2" type="ORF">METZ01_LOCUS492345</name>
</gene>
<name>A0A383D517_9ZZZZ</name>
<dbReference type="EMBL" id="UINC01214316">
    <property type="protein sequence ID" value="SVE39491.1"/>
    <property type="molecule type" value="Genomic_DNA"/>
</dbReference>
<feature type="non-terminal residue" evidence="2">
    <location>
        <position position="76"/>
    </location>
</feature>
<proteinExistence type="predicted"/>